<protein>
    <submittedName>
        <fullName evidence="5">Uncharacterized protein</fullName>
    </submittedName>
</protein>
<feature type="domain" description="Tetratricopeptide repeat protein 21A/21B N-terminal ARM repeat" evidence="3">
    <location>
        <begin position="22"/>
        <end position="143"/>
    </location>
</feature>
<feature type="coiled-coil region" evidence="2">
    <location>
        <begin position="1388"/>
        <end position="1422"/>
    </location>
</feature>
<dbReference type="InterPro" id="IPR056834">
    <property type="entry name" value="ARM_TT21_C"/>
</dbReference>
<dbReference type="PANTHER" id="PTHR14699">
    <property type="entry name" value="STI2 PROTEIN-RELATED"/>
    <property type="match status" value="1"/>
</dbReference>
<dbReference type="GO" id="GO:0061512">
    <property type="term" value="P:protein localization to cilium"/>
    <property type="evidence" value="ECO:0007669"/>
    <property type="project" value="TreeGrafter"/>
</dbReference>
<evidence type="ECO:0000256" key="2">
    <source>
        <dbReference type="SAM" id="Coils"/>
    </source>
</evidence>
<keyword evidence="2" id="KW-0175">Coiled coil</keyword>
<dbReference type="SUPFAM" id="SSF48452">
    <property type="entry name" value="TPR-like"/>
    <property type="match status" value="3"/>
</dbReference>
<keyword evidence="6" id="KW-1185">Reference proteome</keyword>
<sequence length="1599" mass="173881">MDPFLTAVVALGARRRLDLIDQTCRRELKRSQCDTEAVRVISAVSLALQGRTADSIRLLEDLSNRQVYNCAVLHSQLYAHSLCAMPNQDALSILADSSKSEVPVAQTEDILLTVVVALLCNKYKEAAWLAETAYDQDPDHALCSALYATVLLCDTQTAMEGAYMLGFDIEARDDDPRKEQTYSPEGMTRLLTGMADSPSLAPAMAFYALSRVPVSIPCPSGSDHGESATVDMVQLALSGARALYPSLFESSGILGPVIQAPSLLLPLSSPPPQASLSASSGTEAERAEMAVLAMMYDAKSDPTLTTSLGSPLSLALSHCKADHLESVCTLSIQVLRACPTLELAESLLSVCTGVLGGIGQDRERERERARDMPTRSLECVAELAVCCAVLKDTLKATPRGAPPSKAARDITKVLALQKCSENLSQTREIDSEDTDLESDIPGTGVKRTVPCLHGSTLFHLPTAQALAEPSNMDRLCVDHLSSGEQMPLTLAIGIALGGLYTGRVSQSAAKCVRGEMLRLHPDTLNGGGLDMVSEACLLACLLALEACQTGVVGGSDASLSALSLSPFLAPGLHIKDIDSLCLYPLLCHLLEPRHPSPPHTMLKGIVALLGVLSTPCALPPFRTLLADALLRSGDNKRFSALLGVGEEGEREGRLSADELVLLASLQLRMGRIETCQQYLDAASLASGSVVQSIRYNAILAEAAQSQGKYTAVVTALQAVLDDTALGDDSRLGILVRLASAKAKSGDKDGIDTLLRLERGGQAQGEDKGQVLLALSRVGLFLLDNAAGDLKPLLETYRISVEAFVIPRLKAITPDMTRSYSGSITMLADVYLHRLHDERAAARVFAQLVQRNPTPGNLIHLGDACMCIGRPRQALKVFTRAMHLLAPGTMEGEGAEGDVLDVGLYTALSHKMCDCVKRQHRYDDALEQLKRTSTTLETLGRHSEAKELADTAIASLHQRTGLRLPPAVPDLSSLTIELLEAATQLYLVQFRCTILMHNNATSPESLVSIQHAVHYMEQGVLPFCRAVDTRGSSIRRRQTYLGDLYFTLSTWYLKKAGLEYSYVPETHSPEAESLFDRLAALDEVRGGDAVKTRDRRISIETAVETLSKGLARTPNHLPLMARLAVTLHVGGQADQAYSLCKDVLALSPNLGSALGVLVDLDLKAGHNNRAAEHLGKLVSNRDQGAKRGGRSVSSHLSDVETLYALLRKTGSLHRFEQYMDLDAAPSYLGGVLGDYCYATCQPRRAVEFYRQASQCQALRAKDRALVMFRLGVVYLNPMCDPLFGASSSVLSAKTQSVTALQAITSKLRKSKSDMLSLAAIDEGEGGVDALRVDALDLRHSNLDACDGVILDMKTQHASRAMPYIQVLECFRTVAEYRYCKDRITYHESNKADKAERQSWQRQKDTAKAQLTSHQQTLQALLDRSTDSFVSRSFVPALTALGILLFNLKKAPQARSMLKRSVKAVPGSQDAMFCLFLQPELCLGTIYLLANKLNSAEEHIKNVIKTDAGNWRSHELLGVIYEREMSYDDASNHYRVAKHLSGGRLISACYRLGFNLLKSGAYRQAISEVSHMLQDRTLQPDMRDNIRETILFPAYKLMERE</sequence>
<evidence type="ECO:0000256" key="1">
    <source>
        <dbReference type="ARBA" id="ARBA00010935"/>
    </source>
</evidence>
<evidence type="ECO:0000313" key="6">
    <source>
        <dbReference type="Proteomes" id="UP000265618"/>
    </source>
</evidence>
<reference evidence="5 6" key="1">
    <citation type="journal article" date="2018" name="PLoS ONE">
        <title>The draft genome of Kipferlia bialata reveals reductive genome evolution in fornicate parasites.</title>
        <authorList>
            <person name="Tanifuji G."/>
            <person name="Takabayashi S."/>
            <person name="Kume K."/>
            <person name="Takagi M."/>
            <person name="Nakayama T."/>
            <person name="Kamikawa R."/>
            <person name="Inagaki Y."/>
            <person name="Hashimoto T."/>
        </authorList>
    </citation>
    <scope>NUCLEOTIDE SEQUENCE [LARGE SCALE GENOMIC DNA]</scope>
    <source>
        <strain evidence="5">NY0173</strain>
    </source>
</reference>
<dbReference type="GO" id="GO:0030991">
    <property type="term" value="C:intraciliary transport particle A"/>
    <property type="evidence" value="ECO:0007669"/>
    <property type="project" value="TreeGrafter"/>
</dbReference>
<name>A0A9K3CTY8_9EUKA</name>
<dbReference type="EMBL" id="BDIP01000983">
    <property type="protein sequence ID" value="GIQ83268.1"/>
    <property type="molecule type" value="Genomic_DNA"/>
</dbReference>
<dbReference type="GO" id="GO:0005929">
    <property type="term" value="C:cilium"/>
    <property type="evidence" value="ECO:0007669"/>
    <property type="project" value="GOC"/>
</dbReference>
<organism evidence="5 6">
    <name type="scientific">Kipferlia bialata</name>
    <dbReference type="NCBI Taxonomy" id="797122"/>
    <lineage>
        <taxon>Eukaryota</taxon>
        <taxon>Metamonada</taxon>
        <taxon>Carpediemonas-like organisms</taxon>
        <taxon>Kipferlia</taxon>
    </lineage>
</organism>
<comment type="caution">
    <text evidence="5">The sequence shown here is derived from an EMBL/GenBank/DDBJ whole genome shotgun (WGS) entry which is preliminary data.</text>
</comment>
<dbReference type="SMART" id="SM00028">
    <property type="entry name" value="TPR"/>
    <property type="match status" value="5"/>
</dbReference>
<dbReference type="InterPro" id="IPR019734">
    <property type="entry name" value="TPR_rpt"/>
</dbReference>
<dbReference type="InterPro" id="IPR040364">
    <property type="entry name" value="TTC21A/TTC21B"/>
</dbReference>
<dbReference type="GO" id="GO:0035721">
    <property type="term" value="P:intraciliary retrograde transport"/>
    <property type="evidence" value="ECO:0007669"/>
    <property type="project" value="TreeGrafter"/>
</dbReference>
<dbReference type="InterPro" id="IPR011990">
    <property type="entry name" value="TPR-like_helical_dom_sf"/>
</dbReference>
<evidence type="ECO:0000259" key="4">
    <source>
        <dbReference type="Pfam" id="PF25063"/>
    </source>
</evidence>
<evidence type="ECO:0000259" key="3">
    <source>
        <dbReference type="Pfam" id="PF25062"/>
    </source>
</evidence>
<dbReference type="Gene3D" id="1.25.40.10">
    <property type="entry name" value="Tetratricopeptide repeat domain"/>
    <property type="match status" value="3"/>
</dbReference>
<dbReference type="Pfam" id="PF25063">
    <property type="entry name" value="ARM_TT21_C"/>
    <property type="match status" value="1"/>
</dbReference>
<evidence type="ECO:0000313" key="5">
    <source>
        <dbReference type="EMBL" id="GIQ83268.1"/>
    </source>
</evidence>
<accession>A0A9K3CTY8</accession>
<comment type="similarity">
    <text evidence="1">Belongs to the TTC21 family.</text>
</comment>
<feature type="domain" description="Tetratricopeptide repeat protein 21A/21B C-terminal ARM" evidence="4">
    <location>
        <begin position="1386"/>
        <end position="1584"/>
    </location>
</feature>
<dbReference type="InterPro" id="IPR056833">
    <property type="entry name" value="ARM_TT21_N"/>
</dbReference>
<proteinExistence type="inferred from homology"/>
<dbReference type="PANTHER" id="PTHR14699:SF0">
    <property type="entry name" value="TETRATRICOPEPTIDE REPEAT PROTEIN 21 HOMOLOG"/>
    <property type="match status" value="1"/>
</dbReference>
<dbReference type="Proteomes" id="UP000265618">
    <property type="component" value="Unassembled WGS sequence"/>
</dbReference>
<gene>
    <name evidence="5" type="ORF">KIPB_004561</name>
</gene>
<dbReference type="OrthoDB" id="10259630at2759"/>
<dbReference type="Pfam" id="PF25062">
    <property type="entry name" value="ARM_TT21_N"/>
    <property type="match status" value="1"/>
</dbReference>